<reference evidence="2 3" key="1">
    <citation type="submission" date="2024-09" db="EMBL/GenBank/DDBJ databases">
        <authorList>
            <person name="Sun Q."/>
            <person name="Mori K."/>
        </authorList>
    </citation>
    <scope>NUCLEOTIDE SEQUENCE [LARGE SCALE GENOMIC DNA]</scope>
    <source>
        <strain evidence="2 3">CECT 8064</strain>
    </source>
</reference>
<dbReference type="PANTHER" id="PTHR33121">
    <property type="entry name" value="CYCLIC DI-GMP PHOSPHODIESTERASE PDEF"/>
    <property type="match status" value="1"/>
</dbReference>
<dbReference type="InterPro" id="IPR029787">
    <property type="entry name" value="Nucleotide_cyclase"/>
</dbReference>
<gene>
    <name evidence="2" type="ORF">ACFFUV_14890</name>
</gene>
<dbReference type="PROSITE" id="PS50887">
    <property type="entry name" value="GGDEF"/>
    <property type="match status" value="1"/>
</dbReference>
<feature type="domain" description="GGDEF" evidence="1">
    <location>
        <begin position="186"/>
        <end position="304"/>
    </location>
</feature>
<evidence type="ECO:0000313" key="3">
    <source>
        <dbReference type="Proteomes" id="UP001589645"/>
    </source>
</evidence>
<sequence>MLNTTQWLKQLEYNDEPRTQWQDILNILASESGTSQCAIMLAQDEHFQRLITNENHPPICDWESIDQQLTSLVESQAWTNETSRHFTTDDAEFQIAFAHTPLESVDVAPIYLPNGQLGALLCAFNLLSPALQHAVPQLARLISYDVKHLIEQQGSSLKDELTQLLNPQGFETLGSQKVKDAPRYQLAIGVIHLQIDRVDEIRAAYGSAAADECYVTLSEVMKSACRDADIVARISCNEFVVLSLLNNRRQLNQLAQRIDSDYRIRVKNSETLNLSALLAHTFITDGFSALSLSQLVEKAKFGNQ</sequence>
<accession>A0ABV5HPQ8</accession>
<keyword evidence="2" id="KW-0548">Nucleotidyltransferase</keyword>
<dbReference type="PANTHER" id="PTHR33121:SF70">
    <property type="entry name" value="SIGNALING PROTEIN YKOW"/>
    <property type="match status" value="1"/>
</dbReference>
<dbReference type="RefSeq" id="WP_390194316.1">
    <property type="nucleotide sequence ID" value="NZ_JBHMEP010000004.1"/>
</dbReference>
<dbReference type="NCBIfam" id="TIGR00254">
    <property type="entry name" value="GGDEF"/>
    <property type="match status" value="1"/>
</dbReference>
<dbReference type="SMART" id="SM00267">
    <property type="entry name" value="GGDEF"/>
    <property type="match status" value="1"/>
</dbReference>
<dbReference type="GO" id="GO:0052621">
    <property type="term" value="F:diguanylate cyclase activity"/>
    <property type="evidence" value="ECO:0007669"/>
    <property type="project" value="UniProtKB-EC"/>
</dbReference>
<organism evidence="2 3">
    <name type="scientific">Vibrio olivae</name>
    <dbReference type="NCBI Taxonomy" id="1243002"/>
    <lineage>
        <taxon>Bacteria</taxon>
        <taxon>Pseudomonadati</taxon>
        <taxon>Pseudomonadota</taxon>
        <taxon>Gammaproteobacteria</taxon>
        <taxon>Vibrionales</taxon>
        <taxon>Vibrionaceae</taxon>
        <taxon>Vibrio</taxon>
    </lineage>
</organism>
<evidence type="ECO:0000313" key="2">
    <source>
        <dbReference type="EMBL" id="MFB9136258.1"/>
    </source>
</evidence>
<dbReference type="SUPFAM" id="SSF55073">
    <property type="entry name" value="Nucleotide cyclase"/>
    <property type="match status" value="1"/>
</dbReference>
<keyword evidence="3" id="KW-1185">Reference proteome</keyword>
<keyword evidence="2" id="KW-0808">Transferase</keyword>
<name>A0ABV5HPQ8_9VIBR</name>
<dbReference type="Proteomes" id="UP001589645">
    <property type="component" value="Unassembled WGS sequence"/>
</dbReference>
<comment type="caution">
    <text evidence="2">The sequence shown here is derived from an EMBL/GenBank/DDBJ whole genome shotgun (WGS) entry which is preliminary data.</text>
</comment>
<dbReference type="InterPro" id="IPR050706">
    <property type="entry name" value="Cyclic-di-GMP_PDE-like"/>
</dbReference>
<protein>
    <submittedName>
        <fullName evidence="2">Diguanylate cyclase domain-containing protein</fullName>
        <ecNumber evidence="2">2.7.7.65</ecNumber>
    </submittedName>
</protein>
<dbReference type="EC" id="2.7.7.65" evidence="2"/>
<dbReference type="InterPro" id="IPR043128">
    <property type="entry name" value="Rev_trsase/Diguanyl_cyclase"/>
</dbReference>
<dbReference type="Pfam" id="PF00990">
    <property type="entry name" value="GGDEF"/>
    <property type="match status" value="1"/>
</dbReference>
<dbReference type="Gene3D" id="3.30.70.270">
    <property type="match status" value="1"/>
</dbReference>
<evidence type="ECO:0000259" key="1">
    <source>
        <dbReference type="PROSITE" id="PS50887"/>
    </source>
</evidence>
<proteinExistence type="predicted"/>
<dbReference type="InterPro" id="IPR000160">
    <property type="entry name" value="GGDEF_dom"/>
</dbReference>
<dbReference type="EMBL" id="JBHMEP010000004">
    <property type="protein sequence ID" value="MFB9136258.1"/>
    <property type="molecule type" value="Genomic_DNA"/>
</dbReference>